<keyword evidence="3" id="KW-0804">Transcription</keyword>
<name>A0A1I3DMQ3_9RHOB</name>
<sequence length="238" mass="26238">MSSLPQSSQPSTPSKTGLGSTVQMVVDALSARLAAGEYPRGSRLPSERQLAASLQVARNTLREALDILEQRGLITRRAGAGSYVAEPEHWDNAVPVAAATGPLHLHVMRGIMEPEIARLAVLHMSSAGIEALARILDEMRATSDPAQFTRCEEDFQQKLAEGTCNPLLIACYNLVVKARRQRHRAAMLRRLTTPERMAYQRQVHAALLNALVGRDIAEATELVQQMLIEEQRLLMQEN</sequence>
<proteinExistence type="predicted"/>
<feature type="compositionally biased region" description="Low complexity" evidence="4">
    <location>
        <begin position="1"/>
        <end position="14"/>
    </location>
</feature>
<dbReference type="SUPFAM" id="SSF48008">
    <property type="entry name" value="GntR ligand-binding domain-like"/>
    <property type="match status" value="1"/>
</dbReference>
<organism evidence="6 7">
    <name type="scientific">Paracoccus aminovorans</name>
    <dbReference type="NCBI Taxonomy" id="34004"/>
    <lineage>
        <taxon>Bacteria</taxon>
        <taxon>Pseudomonadati</taxon>
        <taxon>Pseudomonadota</taxon>
        <taxon>Alphaproteobacteria</taxon>
        <taxon>Rhodobacterales</taxon>
        <taxon>Paracoccaceae</taxon>
        <taxon>Paracoccus</taxon>
    </lineage>
</organism>
<keyword evidence="1" id="KW-0805">Transcription regulation</keyword>
<dbReference type="InterPro" id="IPR036388">
    <property type="entry name" value="WH-like_DNA-bd_sf"/>
</dbReference>
<dbReference type="Gene3D" id="1.10.10.10">
    <property type="entry name" value="Winged helix-like DNA-binding domain superfamily/Winged helix DNA-binding domain"/>
    <property type="match status" value="1"/>
</dbReference>
<dbReference type="InterPro" id="IPR011711">
    <property type="entry name" value="GntR_C"/>
</dbReference>
<feature type="region of interest" description="Disordered" evidence="4">
    <location>
        <begin position="1"/>
        <end position="20"/>
    </location>
</feature>
<dbReference type="PRINTS" id="PR00035">
    <property type="entry name" value="HTHGNTR"/>
</dbReference>
<feature type="domain" description="HTH gntR-type" evidence="5">
    <location>
        <begin position="19"/>
        <end position="87"/>
    </location>
</feature>
<dbReference type="InterPro" id="IPR000524">
    <property type="entry name" value="Tscrpt_reg_HTH_GntR"/>
</dbReference>
<dbReference type="AlphaFoldDB" id="A0A1I3DMQ3"/>
<evidence type="ECO:0000313" key="6">
    <source>
        <dbReference type="EMBL" id="SFH87771.1"/>
    </source>
</evidence>
<dbReference type="GO" id="GO:0003677">
    <property type="term" value="F:DNA binding"/>
    <property type="evidence" value="ECO:0007669"/>
    <property type="project" value="UniProtKB-KW"/>
</dbReference>
<dbReference type="PANTHER" id="PTHR43537:SF5">
    <property type="entry name" value="UXU OPERON TRANSCRIPTIONAL REGULATOR"/>
    <property type="match status" value="1"/>
</dbReference>
<dbReference type="EMBL" id="FOPU01000040">
    <property type="protein sequence ID" value="SFH87771.1"/>
    <property type="molecule type" value="Genomic_DNA"/>
</dbReference>
<evidence type="ECO:0000256" key="2">
    <source>
        <dbReference type="ARBA" id="ARBA00023125"/>
    </source>
</evidence>
<dbReference type="Pfam" id="PF07729">
    <property type="entry name" value="FCD"/>
    <property type="match status" value="1"/>
</dbReference>
<protein>
    <submittedName>
        <fullName evidence="6">Transcriptional regulator, GntR family</fullName>
    </submittedName>
</protein>
<accession>A0A1I3DMQ3</accession>
<keyword evidence="7" id="KW-1185">Reference proteome</keyword>
<dbReference type="CDD" id="cd07377">
    <property type="entry name" value="WHTH_GntR"/>
    <property type="match status" value="1"/>
</dbReference>
<dbReference type="SMART" id="SM00895">
    <property type="entry name" value="FCD"/>
    <property type="match status" value="1"/>
</dbReference>
<dbReference type="SMART" id="SM00345">
    <property type="entry name" value="HTH_GNTR"/>
    <property type="match status" value="1"/>
</dbReference>
<evidence type="ECO:0000256" key="3">
    <source>
        <dbReference type="ARBA" id="ARBA00023163"/>
    </source>
</evidence>
<keyword evidence="2" id="KW-0238">DNA-binding</keyword>
<dbReference type="InterPro" id="IPR008920">
    <property type="entry name" value="TF_FadR/GntR_C"/>
</dbReference>
<dbReference type="InterPro" id="IPR036390">
    <property type="entry name" value="WH_DNA-bd_sf"/>
</dbReference>
<dbReference type="RefSeq" id="WP_415635617.1">
    <property type="nucleotide sequence ID" value="NZ_CBCRYP010000007.1"/>
</dbReference>
<reference evidence="6 7" key="1">
    <citation type="submission" date="2016-10" db="EMBL/GenBank/DDBJ databases">
        <authorList>
            <person name="de Groot N.N."/>
        </authorList>
    </citation>
    <scope>NUCLEOTIDE SEQUENCE [LARGE SCALE GENOMIC DNA]</scope>
    <source>
        <strain evidence="6 7">DSM 8537</strain>
    </source>
</reference>
<evidence type="ECO:0000259" key="5">
    <source>
        <dbReference type="PROSITE" id="PS50949"/>
    </source>
</evidence>
<dbReference type="PROSITE" id="PS50949">
    <property type="entry name" value="HTH_GNTR"/>
    <property type="match status" value="1"/>
</dbReference>
<evidence type="ECO:0000256" key="4">
    <source>
        <dbReference type="SAM" id="MobiDB-lite"/>
    </source>
</evidence>
<evidence type="ECO:0000256" key="1">
    <source>
        <dbReference type="ARBA" id="ARBA00023015"/>
    </source>
</evidence>
<dbReference type="SUPFAM" id="SSF46785">
    <property type="entry name" value="Winged helix' DNA-binding domain"/>
    <property type="match status" value="1"/>
</dbReference>
<dbReference type="Proteomes" id="UP000183635">
    <property type="component" value="Unassembled WGS sequence"/>
</dbReference>
<dbReference type="PANTHER" id="PTHR43537">
    <property type="entry name" value="TRANSCRIPTIONAL REGULATOR, GNTR FAMILY"/>
    <property type="match status" value="1"/>
</dbReference>
<dbReference type="GO" id="GO:0003700">
    <property type="term" value="F:DNA-binding transcription factor activity"/>
    <property type="evidence" value="ECO:0007669"/>
    <property type="project" value="InterPro"/>
</dbReference>
<dbReference type="Gene3D" id="1.20.120.530">
    <property type="entry name" value="GntR ligand-binding domain-like"/>
    <property type="match status" value="1"/>
</dbReference>
<dbReference type="Pfam" id="PF00392">
    <property type="entry name" value="GntR"/>
    <property type="match status" value="1"/>
</dbReference>
<gene>
    <name evidence="6" type="ORF">SAMN04488021_14019</name>
</gene>
<dbReference type="STRING" id="34004.SAMN04488021_14019"/>
<evidence type="ECO:0000313" key="7">
    <source>
        <dbReference type="Proteomes" id="UP000183635"/>
    </source>
</evidence>